<evidence type="ECO:0000313" key="3">
    <source>
        <dbReference type="Proteomes" id="UP000599179"/>
    </source>
</evidence>
<evidence type="ECO:0000256" key="1">
    <source>
        <dbReference type="SAM" id="Phobius"/>
    </source>
</evidence>
<feature type="transmembrane region" description="Helical" evidence="1">
    <location>
        <begin position="12"/>
        <end position="33"/>
    </location>
</feature>
<name>A0ABQ1SDA1_9FLAO</name>
<gene>
    <name evidence="2" type="ORF">GCM10010832_08100</name>
</gene>
<evidence type="ECO:0000313" key="2">
    <source>
        <dbReference type="EMBL" id="GGE29970.1"/>
    </source>
</evidence>
<comment type="caution">
    <text evidence="2">The sequence shown here is derived from an EMBL/GenBank/DDBJ whole genome shotgun (WGS) entry which is preliminary data.</text>
</comment>
<sequence>MLSKILHTKGFLKSVLYLAIAFIAVYNLVDIGIKFNFDVSLYIQERFASDNLLRFFVANIGSGFVYGFIISYFKFRSKVKKDEN</sequence>
<feature type="transmembrane region" description="Helical" evidence="1">
    <location>
        <begin position="53"/>
        <end position="73"/>
    </location>
</feature>
<dbReference type="Proteomes" id="UP000599179">
    <property type="component" value="Unassembled WGS sequence"/>
</dbReference>
<keyword evidence="3" id="KW-1185">Reference proteome</keyword>
<dbReference type="RefSeq" id="WP_188457818.1">
    <property type="nucleotide sequence ID" value="NZ_BMGM01000003.1"/>
</dbReference>
<dbReference type="EMBL" id="BMGM01000003">
    <property type="protein sequence ID" value="GGE29970.1"/>
    <property type="molecule type" value="Genomic_DNA"/>
</dbReference>
<keyword evidence="1" id="KW-0812">Transmembrane</keyword>
<reference evidence="3" key="1">
    <citation type="journal article" date="2019" name="Int. J. Syst. Evol. Microbiol.">
        <title>The Global Catalogue of Microorganisms (GCM) 10K type strain sequencing project: providing services to taxonomists for standard genome sequencing and annotation.</title>
        <authorList>
            <consortium name="The Broad Institute Genomics Platform"/>
            <consortium name="The Broad Institute Genome Sequencing Center for Infectious Disease"/>
            <person name="Wu L."/>
            <person name="Ma J."/>
        </authorList>
    </citation>
    <scope>NUCLEOTIDE SEQUENCE [LARGE SCALE GENOMIC DNA]</scope>
    <source>
        <strain evidence="3">CGMCC 1.12931</strain>
    </source>
</reference>
<evidence type="ECO:0008006" key="4">
    <source>
        <dbReference type="Google" id="ProtNLM"/>
    </source>
</evidence>
<organism evidence="2 3">
    <name type="scientific">Psychroflexus planctonicus</name>
    <dbReference type="NCBI Taxonomy" id="1526575"/>
    <lineage>
        <taxon>Bacteria</taxon>
        <taxon>Pseudomonadati</taxon>
        <taxon>Bacteroidota</taxon>
        <taxon>Flavobacteriia</taxon>
        <taxon>Flavobacteriales</taxon>
        <taxon>Flavobacteriaceae</taxon>
        <taxon>Psychroflexus</taxon>
    </lineage>
</organism>
<keyword evidence="1" id="KW-0472">Membrane</keyword>
<protein>
    <recommendedName>
        <fullName evidence="4">GtrA-like protein</fullName>
    </recommendedName>
</protein>
<keyword evidence="1" id="KW-1133">Transmembrane helix</keyword>
<proteinExistence type="predicted"/>
<accession>A0ABQ1SDA1</accession>